<keyword evidence="1" id="KW-0732">Signal</keyword>
<dbReference type="SUPFAM" id="SSF63829">
    <property type="entry name" value="Calcium-dependent phosphotriesterase"/>
    <property type="match status" value="1"/>
</dbReference>
<evidence type="ECO:0000256" key="1">
    <source>
        <dbReference type="SAM" id="SignalP"/>
    </source>
</evidence>
<keyword evidence="3" id="KW-0378">Hydrolase</keyword>
<dbReference type="PANTHER" id="PTHR47064">
    <property type="entry name" value="PUTATIVE (AFU_ORTHOLOGUE AFUA_1G08990)-RELATED"/>
    <property type="match status" value="1"/>
</dbReference>
<dbReference type="OrthoDB" id="423498at2759"/>
<dbReference type="InterPro" id="IPR011042">
    <property type="entry name" value="6-blade_b-propeller_TolB-like"/>
</dbReference>
<protein>
    <submittedName>
        <fullName evidence="3">Lactonohydrolase</fullName>
    </submittedName>
</protein>
<sequence>MALFTLGLLLLGASNASAAVTGNKTNTVSPVAQNCGPESANIVCIQKYGSVLPPSFYRDADPTVGYSGTEVPDDPSWKLVSTADFVVFDQNRGLELLGKTPKIQHKYLEVLNVIHEAPIYVPSLNKLFVTQDGPPGNLTNLMIDLNTDPPTINTFVTNPPVYQPTGGILHNNTIYWAIQGNNVSLPGGVQQRPGVVRVNPSTLEAEWLVNNYYGFFYGGLNDLTVDRFGDVWFTDSDYALGLGVSNMSNQNQLATYRFTPSTGETVVVEDTLAHPNGITFSRDGKTLYITDSGLETVGPDASKGAGNFYDYPIRIYFTSTNKRNVYAFDVNRTPSNGVYLSNKRSIFQSLEGSPDGIKVAANGYIVIGAGLSNGADIVDENGSVLARIQTNHPVENICWTGPELKTLYLVGIGGITRVDWDLAGPDPNNYFVD</sequence>
<dbReference type="Proteomes" id="UP000076632">
    <property type="component" value="Unassembled WGS sequence"/>
</dbReference>
<keyword evidence="4" id="KW-1185">Reference proteome</keyword>
<dbReference type="PANTHER" id="PTHR47064:SF2">
    <property type="entry name" value="SMP-30_GLUCONOLACTONASE_LRE-LIKE REGION DOMAIN-CONTAINING PROTEIN-RELATED"/>
    <property type="match status" value="1"/>
</dbReference>
<dbReference type="InParanoid" id="A0A165AAM3"/>
<evidence type="ECO:0000259" key="2">
    <source>
        <dbReference type="Pfam" id="PF08450"/>
    </source>
</evidence>
<gene>
    <name evidence="3" type="ORF">L228DRAFT_270273</name>
</gene>
<accession>A0A165AAM3</accession>
<proteinExistence type="predicted"/>
<organism evidence="3 4">
    <name type="scientific">Xylona heveae (strain CBS 132557 / TC161)</name>
    <dbReference type="NCBI Taxonomy" id="1328760"/>
    <lineage>
        <taxon>Eukaryota</taxon>
        <taxon>Fungi</taxon>
        <taxon>Dikarya</taxon>
        <taxon>Ascomycota</taxon>
        <taxon>Pezizomycotina</taxon>
        <taxon>Xylonomycetes</taxon>
        <taxon>Xylonales</taxon>
        <taxon>Xylonaceae</taxon>
        <taxon>Xylona</taxon>
    </lineage>
</organism>
<evidence type="ECO:0000313" key="3">
    <source>
        <dbReference type="EMBL" id="KZF20179.1"/>
    </source>
</evidence>
<dbReference type="EMBL" id="KV407463">
    <property type="protein sequence ID" value="KZF20179.1"/>
    <property type="molecule type" value="Genomic_DNA"/>
</dbReference>
<feature type="chain" id="PRO_5007855243" evidence="1">
    <location>
        <begin position="19"/>
        <end position="433"/>
    </location>
</feature>
<feature type="signal peptide" evidence="1">
    <location>
        <begin position="1"/>
        <end position="18"/>
    </location>
</feature>
<dbReference type="OMA" id="LTFTDCD"/>
<dbReference type="InterPro" id="IPR013658">
    <property type="entry name" value="SGL"/>
</dbReference>
<feature type="domain" description="SMP-30/Gluconolactonase/LRE-like region" evidence="2">
    <location>
        <begin position="315"/>
        <end position="409"/>
    </location>
</feature>
<dbReference type="Gene3D" id="2.120.10.30">
    <property type="entry name" value="TolB, C-terminal domain"/>
    <property type="match status" value="1"/>
</dbReference>
<dbReference type="InterPro" id="IPR052988">
    <property type="entry name" value="Oryzine_lactonohydrolase"/>
</dbReference>
<reference evidence="3 4" key="1">
    <citation type="journal article" date="2016" name="Fungal Biol.">
        <title>The genome of Xylona heveae provides a window into fungal endophytism.</title>
        <authorList>
            <person name="Gazis R."/>
            <person name="Kuo A."/>
            <person name="Riley R."/>
            <person name="LaButti K."/>
            <person name="Lipzen A."/>
            <person name="Lin J."/>
            <person name="Amirebrahimi M."/>
            <person name="Hesse C.N."/>
            <person name="Spatafora J.W."/>
            <person name="Henrissat B."/>
            <person name="Hainaut M."/>
            <person name="Grigoriev I.V."/>
            <person name="Hibbett D.S."/>
        </authorList>
    </citation>
    <scope>NUCLEOTIDE SEQUENCE [LARGE SCALE GENOMIC DNA]</scope>
    <source>
        <strain evidence="3 4">TC161</strain>
    </source>
</reference>
<dbReference type="AlphaFoldDB" id="A0A165AAM3"/>
<name>A0A165AAM3_XYLHT</name>
<dbReference type="RefSeq" id="XP_018185734.1">
    <property type="nucleotide sequence ID" value="XM_018335392.1"/>
</dbReference>
<dbReference type="STRING" id="1328760.A0A165AAM3"/>
<evidence type="ECO:0000313" key="4">
    <source>
        <dbReference type="Proteomes" id="UP000076632"/>
    </source>
</evidence>
<feature type="domain" description="SMP-30/Gluconolactonase/LRE-like region" evidence="2">
    <location>
        <begin position="194"/>
        <end position="293"/>
    </location>
</feature>
<dbReference type="GO" id="GO:0016787">
    <property type="term" value="F:hydrolase activity"/>
    <property type="evidence" value="ECO:0007669"/>
    <property type="project" value="UniProtKB-KW"/>
</dbReference>
<dbReference type="Pfam" id="PF08450">
    <property type="entry name" value="SGL"/>
    <property type="match status" value="2"/>
</dbReference>
<dbReference type="GeneID" id="28900529"/>